<accession>A0ABW9IQL3</accession>
<reference evidence="3 4" key="1">
    <citation type="submission" date="2024-12" db="EMBL/GenBank/DDBJ databases">
        <title>Forecasting of Potato common scab and diversities of Pathogenic streptomyces spp. in china.</title>
        <authorList>
            <person name="Handique U."/>
            <person name="Wu J."/>
        </authorList>
    </citation>
    <scope>NUCLEOTIDE SEQUENCE [LARGE SCALE GENOMIC DNA]</scope>
    <source>
        <strain evidence="3 4">ZRIMU1585</strain>
    </source>
</reference>
<gene>
    <name evidence="3" type="ORF">ACKI1S_28540</name>
</gene>
<feature type="transmembrane region" description="Helical" evidence="2">
    <location>
        <begin position="77"/>
        <end position="101"/>
    </location>
</feature>
<sequence length="111" mass="11615">MSTSSPEHHGGERARRARSGAVGRRSPRSGTEPVTAQSPLGLRLILSGVFLPVFGVATVAFAMWAEQSGPGDDPGRGPLIVLAVVCGVLALLAAVGLLAVLRRLRHERGER</sequence>
<feature type="region of interest" description="Disordered" evidence="1">
    <location>
        <begin position="1"/>
        <end position="35"/>
    </location>
</feature>
<keyword evidence="2" id="KW-1133">Transmembrane helix</keyword>
<feature type="transmembrane region" description="Helical" evidence="2">
    <location>
        <begin position="44"/>
        <end position="65"/>
    </location>
</feature>
<feature type="compositionally biased region" description="Low complexity" evidence="1">
    <location>
        <begin position="19"/>
        <end position="30"/>
    </location>
</feature>
<dbReference type="Proteomes" id="UP001631993">
    <property type="component" value="Unassembled WGS sequence"/>
</dbReference>
<proteinExistence type="predicted"/>
<evidence type="ECO:0000313" key="4">
    <source>
        <dbReference type="Proteomes" id="UP001631993"/>
    </source>
</evidence>
<comment type="caution">
    <text evidence="3">The sequence shown here is derived from an EMBL/GenBank/DDBJ whole genome shotgun (WGS) entry which is preliminary data.</text>
</comment>
<keyword evidence="2" id="KW-0812">Transmembrane</keyword>
<evidence type="ECO:0000313" key="3">
    <source>
        <dbReference type="EMBL" id="MFM9650084.1"/>
    </source>
</evidence>
<keyword evidence="4" id="KW-1185">Reference proteome</keyword>
<keyword evidence="2" id="KW-0472">Membrane</keyword>
<dbReference type="RefSeq" id="WP_369277199.1">
    <property type="nucleotide sequence ID" value="NZ_JBJVMW010000009.1"/>
</dbReference>
<evidence type="ECO:0000256" key="2">
    <source>
        <dbReference type="SAM" id="Phobius"/>
    </source>
</evidence>
<dbReference type="EMBL" id="JBJVNE010000015">
    <property type="protein sequence ID" value="MFM9650084.1"/>
    <property type="molecule type" value="Genomic_DNA"/>
</dbReference>
<organism evidence="3 4">
    <name type="scientific">Streptomyces galilaeus</name>
    <dbReference type="NCBI Taxonomy" id="33899"/>
    <lineage>
        <taxon>Bacteria</taxon>
        <taxon>Bacillati</taxon>
        <taxon>Actinomycetota</taxon>
        <taxon>Actinomycetes</taxon>
        <taxon>Kitasatosporales</taxon>
        <taxon>Streptomycetaceae</taxon>
        <taxon>Streptomyces</taxon>
    </lineage>
</organism>
<feature type="compositionally biased region" description="Basic and acidic residues" evidence="1">
    <location>
        <begin position="1"/>
        <end position="14"/>
    </location>
</feature>
<dbReference type="InterPro" id="IPR045924">
    <property type="entry name" value="DUF6343"/>
</dbReference>
<protein>
    <submittedName>
        <fullName evidence="3">DUF6343 family protein</fullName>
    </submittedName>
</protein>
<dbReference type="Pfam" id="PF19870">
    <property type="entry name" value="DUF6343"/>
    <property type="match status" value="1"/>
</dbReference>
<evidence type="ECO:0000256" key="1">
    <source>
        <dbReference type="SAM" id="MobiDB-lite"/>
    </source>
</evidence>
<name>A0ABW9IQL3_STRGJ</name>